<proteinExistence type="predicted"/>
<dbReference type="Proteomes" id="UP000765509">
    <property type="component" value="Unassembled WGS sequence"/>
</dbReference>
<organism evidence="2 3">
    <name type="scientific">Austropuccinia psidii MF-1</name>
    <dbReference type="NCBI Taxonomy" id="1389203"/>
    <lineage>
        <taxon>Eukaryota</taxon>
        <taxon>Fungi</taxon>
        <taxon>Dikarya</taxon>
        <taxon>Basidiomycota</taxon>
        <taxon>Pucciniomycotina</taxon>
        <taxon>Pucciniomycetes</taxon>
        <taxon>Pucciniales</taxon>
        <taxon>Sphaerophragmiaceae</taxon>
        <taxon>Austropuccinia</taxon>
    </lineage>
</organism>
<protein>
    <submittedName>
        <fullName evidence="2">Uncharacterized protein</fullName>
    </submittedName>
</protein>
<evidence type="ECO:0000313" key="3">
    <source>
        <dbReference type="Proteomes" id="UP000765509"/>
    </source>
</evidence>
<evidence type="ECO:0000313" key="2">
    <source>
        <dbReference type="EMBL" id="MBW0478376.1"/>
    </source>
</evidence>
<evidence type="ECO:0000256" key="1">
    <source>
        <dbReference type="SAM" id="MobiDB-lite"/>
    </source>
</evidence>
<name>A0A9Q3GSL2_9BASI</name>
<gene>
    <name evidence="2" type="ORF">O181_018091</name>
</gene>
<comment type="caution">
    <text evidence="2">The sequence shown here is derived from an EMBL/GenBank/DDBJ whole genome shotgun (WGS) entry which is preliminary data.</text>
</comment>
<dbReference type="AlphaFoldDB" id="A0A9Q3GSL2"/>
<sequence length="88" mass="10684">MITGNPFKNKTKRKKVILSKHHEISYEEIINEIEKDNKIMEEGDKHLKETYHINFLDRPLNNQEEPYEWKVENPEFIQKPSNEEEETE</sequence>
<reference evidence="2" key="1">
    <citation type="submission" date="2021-03" db="EMBL/GenBank/DDBJ databases">
        <title>Draft genome sequence of rust myrtle Austropuccinia psidii MF-1, a brazilian biotype.</title>
        <authorList>
            <person name="Quecine M.C."/>
            <person name="Pachon D.M.R."/>
            <person name="Bonatelli M.L."/>
            <person name="Correr F.H."/>
            <person name="Franceschini L.M."/>
            <person name="Leite T.F."/>
            <person name="Margarido G.R.A."/>
            <person name="Almeida C.A."/>
            <person name="Ferrarezi J.A."/>
            <person name="Labate C.A."/>
        </authorList>
    </citation>
    <scope>NUCLEOTIDE SEQUENCE</scope>
    <source>
        <strain evidence="2">MF-1</strain>
    </source>
</reference>
<dbReference type="EMBL" id="AVOT02005159">
    <property type="protein sequence ID" value="MBW0478376.1"/>
    <property type="molecule type" value="Genomic_DNA"/>
</dbReference>
<feature type="region of interest" description="Disordered" evidence="1">
    <location>
        <begin position="66"/>
        <end position="88"/>
    </location>
</feature>
<keyword evidence="3" id="KW-1185">Reference proteome</keyword>
<accession>A0A9Q3GSL2</accession>